<dbReference type="AlphaFoldDB" id="A0AAV3SK74"/>
<protein>
    <submittedName>
        <fullName evidence="2">Uncharacterized protein</fullName>
    </submittedName>
</protein>
<comment type="caution">
    <text evidence="2">The sequence shown here is derived from an EMBL/GenBank/DDBJ whole genome shotgun (WGS) entry which is preliminary data.</text>
</comment>
<feature type="compositionally biased region" description="Basic and acidic residues" evidence="1">
    <location>
        <begin position="43"/>
        <end position="53"/>
    </location>
</feature>
<sequence length="89" mass="9912">MFAAWQYAKQEGFLPDDTQFPAARSVTSPLITATANRRHRRRLETPRDAHDTLTEEYGLNPGREPIGTGWGHSSDAVDPITLDIMLTSS</sequence>
<dbReference type="EMBL" id="BAAADN010000077">
    <property type="protein sequence ID" value="GAA0474972.1"/>
    <property type="molecule type" value="Genomic_DNA"/>
</dbReference>
<gene>
    <name evidence="2" type="ORF">GCM10008985_34350</name>
</gene>
<organism evidence="2 3">
    <name type="scientific">Halococcus dombrowskii</name>
    <dbReference type="NCBI Taxonomy" id="179637"/>
    <lineage>
        <taxon>Archaea</taxon>
        <taxon>Methanobacteriati</taxon>
        <taxon>Methanobacteriota</taxon>
        <taxon>Stenosarchaea group</taxon>
        <taxon>Halobacteria</taxon>
        <taxon>Halobacteriales</taxon>
        <taxon>Halococcaceae</taxon>
        <taxon>Halococcus</taxon>
    </lineage>
</organism>
<accession>A0AAV3SK74</accession>
<evidence type="ECO:0000313" key="3">
    <source>
        <dbReference type="Proteomes" id="UP001500962"/>
    </source>
</evidence>
<evidence type="ECO:0000256" key="1">
    <source>
        <dbReference type="SAM" id="MobiDB-lite"/>
    </source>
</evidence>
<feature type="region of interest" description="Disordered" evidence="1">
    <location>
        <begin position="38"/>
        <end position="73"/>
    </location>
</feature>
<proteinExistence type="predicted"/>
<reference evidence="2" key="2">
    <citation type="submission" date="2023-12" db="EMBL/GenBank/DDBJ databases">
        <authorList>
            <person name="Sun Q."/>
            <person name="Inoue M."/>
        </authorList>
    </citation>
    <scope>NUCLEOTIDE SEQUENCE</scope>
    <source>
        <strain evidence="2">JCM 12289</strain>
    </source>
</reference>
<name>A0AAV3SK74_HALDO</name>
<evidence type="ECO:0000313" key="2">
    <source>
        <dbReference type="EMBL" id="GAA0474972.1"/>
    </source>
</evidence>
<dbReference type="Proteomes" id="UP001500962">
    <property type="component" value="Unassembled WGS sequence"/>
</dbReference>
<reference evidence="2" key="1">
    <citation type="journal article" date="2014" name="Int. J. Syst. Evol. Microbiol.">
        <title>Complete genome sequence of Corynebacterium casei LMG S-19264T (=DSM 44701T), isolated from a smear-ripened cheese.</title>
        <authorList>
            <consortium name="US DOE Joint Genome Institute (JGI-PGF)"/>
            <person name="Walter F."/>
            <person name="Albersmeier A."/>
            <person name="Kalinowski J."/>
            <person name="Ruckert C."/>
        </authorList>
    </citation>
    <scope>NUCLEOTIDE SEQUENCE</scope>
    <source>
        <strain evidence="2">JCM 12289</strain>
    </source>
</reference>